<evidence type="ECO:0000256" key="6">
    <source>
        <dbReference type="ARBA" id="ARBA00022989"/>
    </source>
</evidence>
<reference evidence="11" key="2">
    <citation type="submission" date="2025-09" db="UniProtKB">
        <authorList>
            <consortium name="Ensembl"/>
        </authorList>
    </citation>
    <scope>IDENTIFICATION</scope>
</reference>
<evidence type="ECO:0000313" key="11">
    <source>
        <dbReference type="Ensembl" id="ENSOKIP00005087440.1"/>
    </source>
</evidence>
<dbReference type="InterPro" id="IPR002490">
    <property type="entry name" value="V-ATPase_116kDa_su"/>
</dbReference>
<comment type="similarity">
    <text evidence="2 9">Belongs to the V-ATPase 116 kDa subunit family.</text>
</comment>
<keyword evidence="4 9" id="KW-0812">Transmembrane</keyword>
<evidence type="ECO:0000256" key="3">
    <source>
        <dbReference type="ARBA" id="ARBA00022448"/>
    </source>
</evidence>
<dbReference type="InterPro" id="IPR026028">
    <property type="entry name" value="V-type_ATPase_116kDa_su_euka"/>
</dbReference>
<dbReference type="GO" id="GO:0007035">
    <property type="term" value="P:vacuolar acidification"/>
    <property type="evidence" value="ECO:0007669"/>
    <property type="project" value="TreeGrafter"/>
</dbReference>
<sequence>MGELFRSEEMTLAQLYLQSESAYCCVSELGEIGMVQFRDLNPDVNVFQRKFVNEVRRCEEMDRKLRFVEKEIKKANIPMVDTGENPEVPLPRDMIDLEATFEKLENELKEINTNQEALKKNFLELTELKHILRRTQQFFDEVNSTMEDPNLLEESSTLMDPAEAGTRPPLRLGFVAGVISRERIPTFERMLWRVCRGNVFLRQADIEDSLEDPATGDQVYKSVFIIFFQGDQLKTRVKKICEGFRASLYPCPETPQERKEMAAGVATRIDDLQMVLNQTEDHRQRVLQAAAKTVRVWFIKVRKMKAVYHTLNLCNIDVTQKCLIAEVWCPVSDMDSIQFALRRGTEKSGSTVPSILNRMQTKQTPPTFNKTNKFTSGFQNIVDAYGIGNYREMNPAPYTIITFPFLFAVMFGDLGHGVLMTCAALYLVLRESRLVAQKNDNEMFSMVFAGRYIILLMGVFSIYTGIIYNDCFSKSLNLFGSGWSVRPMFDLLMIHVLQLDPAVRGVFNGPYPIGIDPIWNIATNKLTFLNSFKMKMSVILGVIHMLFGVSLSLFNHLYFKKPLNIYLGFIPEIVFMASLFGYLVILVFYKWLAYDAHTSRNAPSLLIAFINMFLFNYNDPTNQPLYRGQMVIQTLLVLIALACVPCMLIVKTLVLRRQYLWKKNLNAPDLIWTGLPVPVLLCPCHLAVHTGCVFSLSLLQFNFGDVAVHQAIHTIEYCLGCISNTASYLRLWALSLAHAQLSEVLWTMVMHLGLSSRSFGGFVALSIIFGAFAVLTVCILLIMEGLSAFLHALRLHWVEFQNKFYVGQGFKFLPFTFESILEGRFED</sequence>
<evidence type="ECO:0000256" key="9">
    <source>
        <dbReference type="RuleBase" id="RU361189"/>
    </source>
</evidence>
<evidence type="ECO:0000256" key="2">
    <source>
        <dbReference type="ARBA" id="ARBA00009904"/>
    </source>
</evidence>
<dbReference type="PANTHER" id="PTHR11629:SF91">
    <property type="entry name" value="V-TYPE PROTON ATPASE SUBUNIT A"/>
    <property type="match status" value="1"/>
</dbReference>
<dbReference type="GO" id="GO:0005886">
    <property type="term" value="C:plasma membrane"/>
    <property type="evidence" value="ECO:0007669"/>
    <property type="project" value="TreeGrafter"/>
</dbReference>
<reference evidence="11" key="1">
    <citation type="submission" date="2025-08" db="UniProtKB">
        <authorList>
            <consortium name="Ensembl"/>
        </authorList>
    </citation>
    <scope>IDENTIFICATION</scope>
</reference>
<keyword evidence="12" id="KW-1185">Reference proteome</keyword>
<dbReference type="PANTHER" id="PTHR11629">
    <property type="entry name" value="VACUOLAR PROTON ATPASES"/>
    <property type="match status" value="1"/>
</dbReference>
<feature type="coiled-coil region" evidence="10">
    <location>
        <begin position="94"/>
        <end position="121"/>
    </location>
</feature>
<feature type="transmembrane region" description="Helical" evidence="9">
    <location>
        <begin position="731"/>
        <end position="753"/>
    </location>
</feature>
<evidence type="ECO:0000256" key="10">
    <source>
        <dbReference type="SAM" id="Coils"/>
    </source>
</evidence>
<dbReference type="PIRSF" id="PIRSF001293">
    <property type="entry name" value="ATP6V0A1"/>
    <property type="match status" value="1"/>
</dbReference>
<evidence type="ECO:0000256" key="5">
    <source>
        <dbReference type="ARBA" id="ARBA00022781"/>
    </source>
</evidence>
<dbReference type="AlphaFoldDB" id="A0A8C7JTI4"/>
<keyword evidence="7 9" id="KW-0406">Ion transport</keyword>
<gene>
    <name evidence="11" type="primary">ATP6V0A1</name>
    <name evidence="11" type="synonym">LOC109893326</name>
</gene>
<dbReference type="GO" id="GO:0000220">
    <property type="term" value="C:vacuolar proton-transporting V-type ATPase, V0 domain"/>
    <property type="evidence" value="ECO:0007669"/>
    <property type="project" value="InterPro"/>
</dbReference>
<feature type="transmembrane region" description="Helical" evidence="9">
    <location>
        <begin position="630"/>
        <end position="654"/>
    </location>
</feature>
<dbReference type="Ensembl" id="ENSOKIT00005093506.1">
    <property type="protein sequence ID" value="ENSOKIP00005087440.1"/>
    <property type="gene ID" value="ENSOKIG00005037544.1"/>
</dbReference>
<comment type="subcellular location">
    <subcellularLocation>
        <location evidence="1">Membrane</location>
        <topology evidence="1">Multi-pass membrane protein</topology>
    </subcellularLocation>
</comment>
<dbReference type="GO" id="GO:0046961">
    <property type="term" value="F:proton-transporting ATPase activity, rotational mechanism"/>
    <property type="evidence" value="ECO:0007669"/>
    <property type="project" value="InterPro"/>
</dbReference>
<keyword evidence="3 9" id="KW-0813">Transport</keyword>
<dbReference type="GO" id="GO:0051117">
    <property type="term" value="F:ATPase binding"/>
    <property type="evidence" value="ECO:0007669"/>
    <property type="project" value="TreeGrafter"/>
</dbReference>
<evidence type="ECO:0000256" key="7">
    <source>
        <dbReference type="ARBA" id="ARBA00023065"/>
    </source>
</evidence>
<dbReference type="GeneTree" id="ENSGT00950000182881"/>
<evidence type="ECO:0000256" key="1">
    <source>
        <dbReference type="ARBA" id="ARBA00004141"/>
    </source>
</evidence>
<protein>
    <recommendedName>
        <fullName evidence="9">V-type proton ATPase subunit a</fullName>
    </recommendedName>
</protein>
<feature type="transmembrane region" description="Helical" evidence="9">
    <location>
        <begin position="565"/>
        <end position="589"/>
    </location>
</feature>
<comment type="function">
    <text evidence="9">Essential component of the vacuolar proton pump (V-ATPase), a multimeric enzyme that catalyzes the translocation of protons across the membranes. Required for assembly and activity of the V-ATPase.</text>
</comment>
<evidence type="ECO:0000313" key="12">
    <source>
        <dbReference type="Proteomes" id="UP000694557"/>
    </source>
</evidence>
<feature type="transmembrane region" description="Helical" evidence="9">
    <location>
        <begin position="400"/>
        <end position="429"/>
    </location>
</feature>
<accession>A0A8C7JTI4</accession>
<keyword evidence="10" id="KW-0175">Coiled coil</keyword>
<keyword evidence="5 9" id="KW-0375">Hydrogen ion transport</keyword>
<feature type="transmembrane region" description="Helical" evidence="9">
    <location>
        <begin position="759"/>
        <end position="783"/>
    </location>
</feature>
<organism evidence="11 12">
    <name type="scientific">Oncorhynchus kisutch</name>
    <name type="common">Coho salmon</name>
    <name type="synonym">Salmo kisutch</name>
    <dbReference type="NCBI Taxonomy" id="8019"/>
    <lineage>
        <taxon>Eukaryota</taxon>
        <taxon>Metazoa</taxon>
        <taxon>Chordata</taxon>
        <taxon>Craniata</taxon>
        <taxon>Vertebrata</taxon>
        <taxon>Euteleostomi</taxon>
        <taxon>Actinopterygii</taxon>
        <taxon>Neopterygii</taxon>
        <taxon>Teleostei</taxon>
        <taxon>Protacanthopterygii</taxon>
        <taxon>Salmoniformes</taxon>
        <taxon>Salmonidae</taxon>
        <taxon>Salmoninae</taxon>
        <taxon>Oncorhynchus</taxon>
    </lineage>
</organism>
<feature type="transmembrane region" description="Helical" evidence="9">
    <location>
        <begin position="538"/>
        <end position="559"/>
    </location>
</feature>
<name>A0A8C7JTI4_ONCKI</name>
<dbReference type="Pfam" id="PF01496">
    <property type="entry name" value="V_ATPase_I"/>
    <property type="match status" value="2"/>
</dbReference>
<feature type="transmembrane region" description="Helical" evidence="9">
    <location>
        <begin position="449"/>
        <end position="468"/>
    </location>
</feature>
<keyword evidence="8 9" id="KW-0472">Membrane</keyword>
<proteinExistence type="inferred from homology"/>
<keyword evidence="6 9" id="KW-1133">Transmembrane helix</keyword>
<evidence type="ECO:0000256" key="4">
    <source>
        <dbReference type="ARBA" id="ARBA00022692"/>
    </source>
</evidence>
<evidence type="ECO:0000256" key="8">
    <source>
        <dbReference type="ARBA" id="ARBA00023136"/>
    </source>
</evidence>
<dbReference type="Proteomes" id="UP000694557">
    <property type="component" value="Unassembled WGS sequence"/>
</dbReference>